<evidence type="ECO:0000256" key="7">
    <source>
        <dbReference type="ARBA" id="ARBA00022759"/>
    </source>
</evidence>
<dbReference type="CDD" id="cd09274">
    <property type="entry name" value="RNase_HI_RT_Ty3"/>
    <property type="match status" value="1"/>
</dbReference>
<evidence type="ECO:0000256" key="5">
    <source>
        <dbReference type="ARBA" id="ARBA00022695"/>
    </source>
</evidence>
<proteinExistence type="inferred from homology"/>
<reference evidence="16" key="1">
    <citation type="submission" date="2013-03" db="EMBL/GenBank/DDBJ databases">
        <authorList>
            <person name="Jeffery W."/>
            <person name="Warren W."/>
            <person name="Wilson R.K."/>
        </authorList>
    </citation>
    <scope>NUCLEOTIDE SEQUENCE</scope>
    <source>
        <strain evidence="16">female</strain>
    </source>
</reference>
<evidence type="ECO:0000256" key="8">
    <source>
        <dbReference type="ARBA" id="ARBA00022801"/>
    </source>
</evidence>
<evidence type="ECO:0000256" key="11">
    <source>
        <dbReference type="ARBA" id="ARBA00039658"/>
    </source>
</evidence>
<dbReference type="Gene3D" id="1.10.340.70">
    <property type="match status" value="1"/>
</dbReference>
<dbReference type="Pfam" id="PF17921">
    <property type="entry name" value="Integrase_H2C2"/>
    <property type="match status" value="1"/>
</dbReference>
<evidence type="ECO:0000256" key="6">
    <source>
        <dbReference type="ARBA" id="ARBA00022722"/>
    </source>
</evidence>
<evidence type="ECO:0000313" key="15">
    <source>
        <dbReference type="Ensembl" id="ENSAMXP00000052727.1"/>
    </source>
</evidence>
<name>A0A3B1KDF0_ASTMX</name>
<dbReference type="InterPro" id="IPR001584">
    <property type="entry name" value="Integrase_cat-core"/>
</dbReference>
<evidence type="ECO:0000256" key="10">
    <source>
        <dbReference type="ARBA" id="ARBA00023268"/>
    </source>
</evidence>
<feature type="region of interest" description="Disordered" evidence="12">
    <location>
        <begin position="1269"/>
        <end position="1292"/>
    </location>
</feature>
<keyword evidence="5" id="KW-0548">Nucleotidyltransferase</keyword>
<dbReference type="GO" id="GO:0015074">
    <property type="term" value="P:DNA integration"/>
    <property type="evidence" value="ECO:0007669"/>
    <property type="project" value="InterPro"/>
</dbReference>
<dbReference type="FunFam" id="3.10.10.10:FF:000007">
    <property type="entry name" value="Retrovirus-related Pol polyprotein from transposon 17.6-like Protein"/>
    <property type="match status" value="1"/>
</dbReference>
<dbReference type="Pfam" id="PF00078">
    <property type="entry name" value="RVT_1"/>
    <property type="match status" value="1"/>
</dbReference>
<dbReference type="Bgee" id="ENSAMXG00000030479">
    <property type="expression patterns" value="Expressed in zone of skin and 11 other cell types or tissues"/>
</dbReference>
<dbReference type="InterPro" id="IPR043502">
    <property type="entry name" value="DNA/RNA_pol_sf"/>
</dbReference>
<evidence type="ECO:0000256" key="9">
    <source>
        <dbReference type="ARBA" id="ARBA00022918"/>
    </source>
</evidence>
<dbReference type="GO" id="GO:0008233">
    <property type="term" value="F:peptidase activity"/>
    <property type="evidence" value="ECO:0007669"/>
    <property type="project" value="UniProtKB-KW"/>
</dbReference>
<accession>A0A3B1KDF0</accession>
<dbReference type="Pfam" id="PF17919">
    <property type="entry name" value="RT_RNaseH_2"/>
    <property type="match status" value="1"/>
</dbReference>
<evidence type="ECO:0000256" key="12">
    <source>
        <dbReference type="SAM" id="MobiDB-lite"/>
    </source>
</evidence>
<comment type="similarity">
    <text evidence="1">Belongs to the beta type-B retroviral polymerase family. HERV class-II K(HML-2) pol subfamily.</text>
</comment>
<dbReference type="PANTHER" id="PTHR37984:SF5">
    <property type="entry name" value="PROTEIN NYNRIN-LIKE"/>
    <property type="match status" value="1"/>
</dbReference>
<dbReference type="FunFam" id="3.10.20.370:FF:000001">
    <property type="entry name" value="Retrovirus-related Pol polyprotein from transposon 17.6-like protein"/>
    <property type="match status" value="1"/>
</dbReference>
<dbReference type="PANTHER" id="PTHR37984">
    <property type="entry name" value="PROTEIN CBG26694"/>
    <property type="match status" value="1"/>
</dbReference>
<dbReference type="PROSITE" id="PS50994">
    <property type="entry name" value="INTEGRASE"/>
    <property type="match status" value="1"/>
</dbReference>
<evidence type="ECO:0000256" key="2">
    <source>
        <dbReference type="ARBA" id="ARBA00012180"/>
    </source>
</evidence>
<dbReference type="SUPFAM" id="SSF56672">
    <property type="entry name" value="DNA/RNA polymerases"/>
    <property type="match status" value="1"/>
</dbReference>
<dbReference type="GO" id="GO:0003676">
    <property type="term" value="F:nucleic acid binding"/>
    <property type="evidence" value="ECO:0007669"/>
    <property type="project" value="InterPro"/>
</dbReference>
<dbReference type="InParanoid" id="A0A3B1KDF0"/>
<dbReference type="Gene3D" id="3.10.10.10">
    <property type="entry name" value="HIV Type 1 Reverse Transcriptase, subunit A, domain 1"/>
    <property type="match status" value="1"/>
</dbReference>
<dbReference type="InterPro" id="IPR036397">
    <property type="entry name" value="RNaseH_sf"/>
</dbReference>
<dbReference type="InterPro" id="IPR043128">
    <property type="entry name" value="Rev_trsase/Diguanyl_cyclase"/>
</dbReference>
<dbReference type="InterPro" id="IPR050951">
    <property type="entry name" value="Retrovirus_Pol_polyprotein"/>
</dbReference>
<dbReference type="Gene3D" id="3.10.20.370">
    <property type="match status" value="1"/>
</dbReference>
<dbReference type="Gene3D" id="3.30.420.10">
    <property type="entry name" value="Ribonuclease H-like superfamily/Ribonuclease H"/>
    <property type="match status" value="1"/>
</dbReference>
<dbReference type="SUPFAM" id="SSF53098">
    <property type="entry name" value="Ribonuclease H-like"/>
    <property type="match status" value="1"/>
</dbReference>
<dbReference type="Ensembl" id="ENSAMXT00000045469.1">
    <property type="protein sequence ID" value="ENSAMXP00000052727.1"/>
    <property type="gene ID" value="ENSAMXG00000030479.1"/>
</dbReference>
<dbReference type="FunFam" id="1.10.340.70:FF:000001">
    <property type="entry name" value="Retrovirus-related Pol polyprotein from transposon gypsy-like Protein"/>
    <property type="match status" value="1"/>
</dbReference>
<organism evidence="15 16">
    <name type="scientific">Astyanax mexicanus</name>
    <name type="common">Blind cave fish</name>
    <name type="synonym">Astyanax fasciatus mexicanus</name>
    <dbReference type="NCBI Taxonomy" id="7994"/>
    <lineage>
        <taxon>Eukaryota</taxon>
        <taxon>Metazoa</taxon>
        <taxon>Chordata</taxon>
        <taxon>Craniata</taxon>
        <taxon>Vertebrata</taxon>
        <taxon>Euteleostomi</taxon>
        <taxon>Actinopterygii</taxon>
        <taxon>Neopterygii</taxon>
        <taxon>Teleostei</taxon>
        <taxon>Ostariophysi</taxon>
        <taxon>Characiformes</taxon>
        <taxon>Characoidei</taxon>
        <taxon>Acestrorhamphidae</taxon>
        <taxon>Acestrorhamphinae</taxon>
        <taxon>Astyanax</taxon>
    </lineage>
</organism>
<evidence type="ECO:0000259" key="13">
    <source>
        <dbReference type="PROSITE" id="PS50878"/>
    </source>
</evidence>
<keyword evidence="3" id="KW-0645">Protease</keyword>
<keyword evidence="6" id="KW-0540">Nuclease</keyword>
<feature type="domain" description="Integrase catalytic" evidence="14">
    <location>
        <begin position="977"/>
        <end position="1135"/>
    </location>
</feature>
<dbReference type="InterPro" id="IPR041588">
    <property type="entry name" value="Integrase_H2C2"/>
</dbReference>
<keyword evidence="10" id="KW-0511">Multifunctional enzyme</keyword>
<keyword evidence="7" id="KW-0255">Endonuclease</keyword>
<dbReference type="SUPFAM" id="SSF50630">
    <property type="entry name" value="Acid proteases"/>
    <property type="match status" value="1"/>
</dbReference>
<dbReference type="InterPro" id="IPR041577">
    <property type="entry name" value="RT_RNaseH_2"/>
</dbReference>
<dbReference type="GO" id="GO:0003964">
    <property type="term" value="F:RNA-directed DNA polymerase activity"/>
    <property type="evidence" value="ECO:0007669"/>
    <property type="project" value="UniProtKB-KW"/>
</dbReference>
<dbReference type="InterPro" id="IPR012337">
    <property type="entry name" value="RNaseH-like_sf"/>
</dbReference>
<keyword evidence="16" id="KW-1185">Reference proteome</keyword>
<dbReference type="Proteomes" id="UP000018467">
    <property type="component" value="Unassembled WGS sequence"/>
</dbReference>
<evidence type="ECO:0000259" key="14">
    <source>
        <dbReference type="PROSITE" id="PS50994"/>
    </source>
</evidence>
<evidence type="ECO:0000313" key="16">
    <source>
        <dbReference type="Proteomes" id="UP000018467"/>
    </source>
</evidence>
<reference evidence="15" key="4">
    <citation type="submission" date="2025-09" db="UniProtKB">
        <authorList>
            <consortium name="Ensembl"/>
        </authorList>
    </citation>
    <scope>IDENTIFICATION</scope>
</reference>
<dbReference type="FunFam" id="3.30.70.270:FF:000020">
    <property type="entry name" value="Transposon Tf2-6 polyprotein-like Protein"/>
    <property type="match status" value="1"/>
</dbReference>
<reference evidence="16" key="2">
    <citation type="journal article" date="2014" name="Nat. Commun.">
        <title>The cavefish genome reveals candidate genes for eye loss.</title>
        <authorList>
            <person name="McGaugh S.E."/>
            <person name="Gross J.B."/>
            <person name="Aken B."/>
            <person name="Blin M."/>
            <person name="Borowsky R."/>
            <person name="Chalopin D."/>
            <person name="Hinaux H."/>
            <person name="Jeffery W.R."/>
            <person name="Keene A."/>
            <person name="Ma L."/>
            <person name="Minx P."/>
            <person name="Murphy D."/>
            <person name="O'Quin K.E."/>
            <person name="Retaux S."/>
            <person name="Rohner N."/>
            <person name="Searle S.M."/>
            <person name="Stahl B.A."/>
            <person name="Tabin C."/>
            <person name="Volff J.N."/>
            <person name="Yoshizawa M."/>
            <person name="Warren W.C."/>
        </authorList>
    </citation>
    <scope>NUCLEOTIDE SEQUENCE [LARGE SCALE GENOMIC DNA]</scope>
    <source>
        <strain evidence="16">female</strain>
    </source>
</reference>
<dbReference type="InterPro" id="IPR021109">
    <property type="entry name" value="Peptidase_aspartic_dom_sf"/>
</dbReference>
<keyword evidence="4" id="KW-0808">Transferase</keyword>
<evidence type="ECO:0000256" key="3">
    <source>
        <dbReference type="ARBA" id="ARBA00022670"/>
    </source>
</evidence>
<dbReference type="Pfam" id="PF00665">
    <property type="entry name" value="rve"/>
    <property type="match status" value="1"/>
</dbReference>
<protein>
    <recommendedName>
        <fullName evidence="11">Gypsy retrotransposon integrase-like protein 1</fullName>
        <ecNumber evidence="2">3.1.26.4</ecNumber>
    </recommendedName>
</protein>
<evidence type="ECO:0000256" key="1">
    <source>
        <dbReference type="ARBA" id="ARBA00010879"/>
    </source>
</evidence>
<dbReference type="GO" id="GO:0006508">
    <property type="term" value="P:proteolysis"/>
    <property type="evidence" value="ECO:0007669"/>
    <property type="project" value="UniProtKB-KW"/>
</dbReference>
<dbReference type="Gene3D" id="3.30.70.270">
    <property type="match status" value="2"/>
</dbReference>
<reference evidence="15" key="3">
    <citation type="submission" date="2025-08" db="UniProtKB">
        <authorList>
            <consortium name="Ensembl"/>
        </authorList>
    </citation>
    <scope>IDENTIFICATION</scope>
</reference>
<keyword evidence="9" id="KW-0695">RNA-directed DNA polymerase</keyword>
<dbReference type="GO" id="GO:0004523">
    <property type="term" value="F:RNA-DNA hybrid ribonuclease activity"/>
    <property type="evidence" value="ECO:0007669"/>
    <property type="project" value="UniProtKB-EC"/>
</dbReference>
<feature type="domain" description="Reverse transcriptase" evidence="13">
    <location>
        <begin position="380"/>
        <end position="559"/>
    </location>
</feature>
<dbReference type="CDD" id="cd01647">
    <property type="entry name" value="RT_LTR"/>
    <property type="match status" value="1"/>
</dbReference>
<dbReference type="EC" id="3.1.26.4" evidence="2"/>
<sequence>MAQVSGGEVAGLNQSNTAQLIGNCPTVEMVVGGVTITCLLDTGSMVSTITQDFFEEHLSQQLQTPLQSCSWLQLKAANGLEIPYVGYVEADVCLLGKVLPKMGILITKSVPEAHRHLSKKVIPGLVGMNIIGQCYQELFLQHGQALFKVPNVQQAGKVWQQALFECQNLEHISQSGRVGLVRVQQGPAVRVPAGSMAFISAACHDGLGFIVSTGLLEPVSFVDGQLPCDLLVPSALVSVGKGVLQVPVVNVGDQDRWLQPKTVLGELHVVQLMSTPKEVQVHRDDQGHVATVQSVQAERDSSIDFLQLSWPALSAQDQEQARALLRRHQNLFSEHAGDLGCTTLVQHSIPLLDSVPVRQRYRRLPPSQYDLVKAHIQELVEHQVVRPSSSPYASPIVVVQKKDGSIRLCVDYRQLNAKTRKDAFPLPRIEESLDALSGSKWFSTLDLASGYNQVPVLEKDKEKTAFCTPFGLFEFNRMPFGLCNAPSTFQRLMERIFGDQSFHTLLLYLDDIVIFSSDLQQHLQRLDMVLSRLQQHNLKLKLEKCHFFQTRVSYLGHVISESGVETDPEKIRAVVDWKRPTTVKEVRSFLGFASYYRRFVEGFAALAAPLHKLVGALQGSKKQPRSKMHSIVIPHWDEVCETSFRALKDRLVRAPVLGFADFTRPFIVEIDASHTGLGAVLSQEQEGKRRPIAFASRGLRPSERNMSNYSSMKLELLALKWAVTEKFREYLLGTQFTVYTDNNPLSYLQSAKLAAVEQRWASQLALFNYELKYRPGTSNGNADALSRLPADTDQSSVGVRGISVPPEVPLADKETASRSQVVISSTVDAIPSRSSVDLQILQAADPLIAAFSVYWRRGQAPTARELRNEREGVKELVRQWQRIVERQGVLYRSVQLPPAKHTVFQLVLPKALQTEVLLALHDQHGHQGMERTTDLVRQRCYWPKMWQDIKKWCTECERCSIAKAMHPKVRTFMGSLLATRPLEILAMDFTVLERASNGQENVLVLTDVFSKFTQAYAVADQKASTVVRVLVEKWFYVYGVPKRIHSDQGRSFEGELLKHLCETYGIEKSRTTPYHPEGNGQCERFNRTLHDLLRTLPPEKKRKWPQLLPHLLFAYNTTIHQSTQYSPYELLFGQKPQLPIDRMLGDIGEGCVEVSDPSDWVTQHKRHLSEVYASTREQLESAAAYRRRERGTPVPILSAGTLVRCKNHFQGRHKIQDLWRSTTFQVVKCLDEVGTLYKIRPVEGEGCCKTMHRSELKPVSDIDKGQVLRVPVGTPPCHRTRKESDEESTPEGMVLRVRSRVGTQSGATSVDPPSVQPPVHMNYDQGFTESENLCSRGTVDGSVEGPDEQPLLEVRRSVSVVRPDSIQTRSAFLAQR</sequence>
<keyword evidence="8" id="KW-0378">Hydrolase</keyword>
<dbReference type="InterPro" id="IPR000477">
    <property type="entry name" value="RT_dom"/>
</dbReference>
<dbReference type="PROSITE" id="PS50878">
    <property type="entry name" value="RT_POL"/>
    <property type="match status" value="1"/>
</dbReference>
<evidence type="ECO:0000256" key="4">
    <source>
        <dbReference type="ARBA" id="ARBA00022679"/>
    </source>
</evidence>
<dbReference type="GeneTree" id="ENSGT01100000263500"/>
<dbReference type="FunFam" id="3.30.420.10:FF:000032">
    <property type="entry name" value="Retrovirus-related Pol polyprotein from transposon 297-like Protein"/>
    <property type="match status" value="1"/>
</dbReference>